<sequence length="138" mass="15193">MVPPRSSGDHQEGSVAQVLIDVDRFPHLGGESGIVGLLLANAARRLKQISQKAGCRNITVMGRGVKSKGNHPASDEPLQLELHGIESDRTPQIAYEMVHHIIEEEDRTRAAKGKGGRSVGLKIHFWLTLWASATWWVE</sequence>
<name>C5M1G7_PERM5</name>
<keyword evidence="2" id="KW-1185">Reference proteome</keyword>
<protein>
    <submittedName>
        <fullName evidence="1">Uncharacterized protein</fullName>
    </submittedName>
</protein>
<evidence type="ECO:0000313" key="1">
    <source>
        <dbReference type="EMBL" id="EEQ97174.1"/>
    </source>
</evidence>
<reference evidence="1 2" key="1">
    <citation type="submission" date="2008-07" db="EMBL/GenBank/DDBJ databases">
        <authorList>
            <person name="El-Sayed N."/>
            <person name="Caler E."/>
            <person name="Inman J."/>
            <person name="Amedeo P."/>
            <person name="Hass B."/>
            <person name="Wortman J."/>
        </authorList>
    </citation>
    <scope>NUCLEOTIDE SEQUENCE [LARGE SCALE GENOMIC DNA]</scope>
    <source>
        <strain evidence="2">ATCC 50983 / TXsc</strain>
    </source>
</reference>
<dbReference type="Proteomes" id="UP000007800">
    <property type="component" value="Unassembled WGS sequence"/>
</dbReference>
<organism evidence="2">
    <name type="scientific">Perkinsus marinus (strain ATCC 50983 / TXsc)</name>
    <dbReference type="NCBI Taxonomy" id="423536"/>
    <lineage>
        <taxon>Eukaryota</taxon>
        <taxon>Sar</taxon>
        <taxon>Alveolata</taxon>
        <taxon>Perkinsozoa</taxon>
        <taxon>Perkinsea</taxon>
        <taxon>Perkinsida</taxon>
        <taxon>Perkinsidae</taxon>
        <taxon>Perkinsus</taxon>
    </lineage>
</organism>
<dbReference type="Gene3D" id="3.30.1370.10">
    <property type="entry name" value="K Homology domain, type 1"/>
    <property type="match status" value="1"/>
</dbReference>
<dbReference type="OrthoDB" id="482107at2759"/>
<gene>
    <name evidence="1" type="ORF">Pmar_PMAR000340</name>
</gene>
<evidence type="ECO:0000313" key="2">
    <source>
        <dbReference type="Proteomes" id="UP000007800"/>
    </source>
</evidence>
<dbReference type="AlphaFoldDB" id="C5M1G7"/>
<dbReference type="GO" id="GO:0003723">
    <property type="term" value="F:RNA binding"/>
    <property type="evidence" value="ECO:0007669"/>
    <property type="project" value="InterPro"/>
</dbReference>
<accession>C5M1G7</accession>
<dbReference type="InterPro" id="IPR036612">
    <property type="entry name" value="KH_dom_type_1_sf"/>
</dbReference>
<dbReference type="EMBL" id="GG687416">
    <property type="protein sequence ID" value="EEQ97174.1"/>
    <property type="molecule type" value="Genomic_DNA"/>
</dbReference>
<dbReference type="InParanoid" id="C5M1G7"/>
<dbReference type="GeneID" id="9054228"/>
<proteinExistence type="predicted"/>
<dbReference type="RefSeq" id="XP_002764457.1">
    <property type="nucleotide sequence ID" value="XM_002764411.1"/>
</dbReference>